<dbReference type="GeneID" id="7840015"/>
<evidence type="ECO:0000259" key="2">
    <source>
        <dbReference type="PROSITE" id="PS50042"/>
    </source>
</evidence>
<dbReference type="KEGG" id="tet:TTHERM_00151430"/>
<name>I7ML97_TETTS</name>
<dbReference type="RefSeq" id="XP_001021679.3">
    <property type="nucleotide sequence ID" value="XM_001021679.3"/>
</dbReference>
<dbReference type="InterPro" id="IPR018488">
    <property type="entry name" value="cNMP-bd_CS"/>
</dbReference>
<accession>I7ML97</accession>
<feature type="domain" description="Cyclic nucleotide-binding" evidence="2">
    <location>
        <begin position="105"/>
        <end position="135"/>
    </location>
</feature>
<dbReference type="Gene3D" id="2.60.120.10">
    <property type="entry name" value="Jelly Rolls"/>
    <property type="match status" value="3"/>
</dbReference>
<protein>
    <submittedName>
        <fullName evidence="3">Cyclic nucleotide-binding domain protein</fullName>
    </submittedName>
</protein>
<proteinExistence type="predicted"/>
<sequence length="1698" mass="198940">MDEANTLADEQILLQMKQEDFETIRVQNPIRYKAILKQYIRIYQPQNLQEFAMCIIKKPSEERNEDEINILQQWTSRFQFFQDLNRKQINVELRLHHKCCGSIKYERVSKGTAVFQAGDIPEKFYIVLSGSVNVMLPKSKEQLVQEVNSEKNRIKNLKTLEIKNSIWYRINQIKDRREQLKTSKNISHQQSLSPHHNTNFFKIPSIKRVDSFTTPRQQNMLLENSFSSSPRFNNLRPQNSSRFDPALTIQGDEINMTASNFSEHMDQSKLNFSQMEDRYLKNQNFTNKMSAKDNILLERHHNKRGSVFNDFRQFRRESLTSDLNFSIKKDESADVQASIFKRQNSPEQVMIDFKNLSNESEENSVVVSDTGNGQQEGESQNELFSTLKIEENNILDENDPAYKQLGNIQLEAIQDLDIFFQEGVSKYKYLLTLNPGSMFGELGLLLKKPRAATILAREDTEFAVLNAGDFSNILSEGEMKQINRRLQFFAENFLQGCGKEIVTKYSYNFKCVKYSIGNIIYHQGDSSQFVYIIKKGFVELSQTRIIKKKQNQLDQTDSVSKMLNTFKKQENQSIEKLVKEKVCLSQISVGQCFGEIEVIKNMPRISHAICISNKVVLWELPATIFQKLITENKFLYQQFLDQIKLKEEWYQKQEISHDLQKEIKAEISESAKDFQQKQAIQEEIQIRKQKLQKKYSLTCHSFIKGQDEDIEKHIKLELLKEELEKDMKILQDLKQVGGYDFLKKQELVKSVEIIGIKKQLNLNQIHKLQRQGDQFDQKVFKVMQKIEHQKKQMKDLIRKIMIKNSYKYMPKFKLSEFIGMDIKHALNIQIFSALQNQTKTQPQKSFETQEEKVDKKLQLDWNQESLNKDLLDKQVDQQDLTSELLENNFDKQLIQPNLIDGSQIKNDKDIIIASEQGSQKFEIKKKIQNIKQNFKNKLELAQFESKKSQLFSKFKSQIPANTKDMSPFSPRISKSLLIQQNTGNFLGIGNFQEYLLSSKTTREKIMASQNQLQKNSQINNQQQNNINCRQIQQIHSNSARSLQTQNIFSNEKGQRQSLNIAEQNSNDLESTRSKQYSQRESALYFNNYNLIQQNIHNKQMDSHSSIFTVKPFFYTKNQQNTEIQKALPKQNKFREKNIKNMKAHSSSLKVDSQLKLNQHQKPTTDNVNKIEYFFKSNEEILNFYNINSIKKDCKRETFQSTQETFRKQHEQDQQKSFQTQNQYVKNISKMQEKDNFTDKQSDGQRLDHLQSINTNNDDIFQSFHSINTNLNGQNNFESKYAFQYDQQNLIAEGKHNIIRSQSNPNITQNYMQFNRKNCNLKINQSPILSNSQQIKLKSTPPIEQSHIKRDARFRWSINSQKHSADCLITANQTNSLQKNQQQNEKDNLSIPISPILLKNDSYQEKNFYMYNLNLNLDKKPKSSLLSKTEQSIQNQSIKEQDDKNLNLQSSFCQSTESYNQPLIQKHIQLSNSPKIQNFVEMNRNITKPVNKQNNYTIKKKTNINPICLQEYNDNGEQDSKYNQEKIIKQLIKCRARQKPKNSNIKETKEDKLIRIKKSLLNYCDSSSDLSNSQTHKGSVESQSQYKKSSNRQTLHKRQSLGQDQSSQMQSSTAYSFYPNFDEIQNQISHNTANQYTNSPSSQERNPSLYNQNSFTSTKHNMFRQKPQKLFLLHNSSNYPQQIQKIESILRIYKKENIK</sequence>
<dbReference type="InterPro" id="IPR014710">
    <property type="entry name" value="RmlC-like_jellyroll"/>
</dbReference>
<dbReference type="InParanoid" id="I7ML97"/>
<dbReference type="Proteomes" id="UP000009168">
    <property type="component" value="Unassembled WGS sequence"/>
</dbReference>
<dbReference type="Pfam" id="PF00027">
    <property type="entry name" value="cNMP_binding"/>
    <property type="match status" value="1"/>
</dbReference>
<dbReference type="PROSITE" id="PS00889">
    <property type="entry name" value="CNMP_BINDING_2"/>
    <property type="match status" value="1"/>
</dbReference>
<evidence type="ECO:0000256" key="1">
    <source>
        <dbReference type="SAM" id="MobiDB-lite"/>
    </source>
</evidence>
<dbReference type="STRING" id="312017.I7ML97"/>
<keyword evidence="4" id="KW-1185">Reference proteome</keyword>
<dbReference type="PANTHER" id="PTHR23011">
    <property type="entry name" value="CYCLIC NUCLEOTIDE-BINDING DOMAIN CONTAINING PROTEIN"/>
    <property type="match status" value="1"/>
</dbReference>
<dbReference type="eggNOG" id="ENOG502STGC">
    <property type="taxonomic scope" value="Eukaryota"/>
</dbReference>
<evidence type="ECO:0000313" key="4">
    <source>
        <dbReference type="Proteomes" id="UP000009168"/>
    </source>
</evidence>
<organism evidence="3 4">
    <name type="scientific">Tetrahymena thermophila (strain SB210)</name>
    <dbReference type="NCBI Taxonomy" id="312017"/>
    <lineage>
        <taxon>Eukaryota</taxon>
        <taxon>Sar</taxon>
        <taxon>Alveolata</taxon>
        <taxon>Ciliophora</taxon>
        <taxon>Intramacronucleata</taxon>
        <taxon>Oligohymenophorea</taxon>
        <taxon>Hymenostomatida</taxon>
        <taxon>Tetrahymenina</taxon>
        <taxon>Tetrahymenidae</taxon>
        <taxon>Tetrahymena</taxon>
    </lineage>
</organism>
<feature type="region of interest" description="Disordered" evidence="1">
    <location>
        <begin position="1632"/>
        <end position="1653"/>
    </location>
</feature>
<dbReference type="InterPro" id="IPR000595">
    <property type="entry name" value="cNMP-bd_dom"/>
</dbReference>
<feature type="domain" description="Cyclic nucleotide-binding" evidence="2">
    <location>
        <begin position="493"/>
        <end position="646"/>
    </location>
</feature>
<dbReference type="SUPFAM" id="SSF51206">
    <property type="entry name" value="cAMP-binding domain-like"/>
    <property type="match status" value="2"/>
</dbReference>
<evidence type="ECO:0000313" key="3">
    <source>
        <dbReference type="EMBL" id="EAS01433.3"/>
    </source>
</evidence>
<feature type="compositionally biased region" description="Polar residues" evidence="1">
    <location>
        <begin position="1566"/>
        <end position="1592"/>
    </location>
</feature>
<gene>
    <name evidence="3" type="ORF">TTHERM_00151430</name>
</gene>
<reference evidence="4" key="1">
    <citation type="journal article" date="2006" name="PLoS Biol.">
        <title>Macronuclear genome sequence of the ciliate Tetrahymena thermophila, a model eukaryote.</title>
        <authorList>
            <person name="Eisen J.A."/>
            <person name="Coyne R.S."/>
            <person name="Wu M."/>
            <person name="Wu D."/>
            <person name="Thiagarajan M."/>
            <person name="Wortman J.R."/>
            <person name="Badger J.H."/>
            <person name="Ren Q."/>
            <person name="Amedeo P."/>
            <person name="Jones K.M."/>
            <person name="Tallon L.J."/>
            <person name="Delcher A.L."/>
            <person name="Salzberg S.L."/>
            <person name="Silva J.C."/>
            <person name="Haas B.J."/>
            <person name="Majoros W.H."/>
            <person name="Farzad M."/>
            <person name="Carlton J.M."/>
            <person name="Smith R.K. Jr."/>
            <person name="Garg J."/>
            <person name="Pearlman R.E."/>
            <person name="Karrer K.M."/>
            <person name="Sun L."/>
            <person name="Manning G."/>
            <person name="Elde N.C."/>
            <person name="Turkewitz A.P."/>
            <person name="Asai D.J."/>
            <person name="Wilkes D.E."/>
            <person name="Wang Y."/>
            <person name="Cai H."/>
            <person name="Collins K."/>
            <person name="Stewart B.A."/>
            <person name="Lee S.R."/>
            <person name="Wilamowska K."/>
            <person name="Weinberg Z."/>
            <person name="Ruzzo W.L."/>
            <person name="Wloga D."/>
            <person name="Gaertig J."/>
            <person name="Frankel J."/>
            <person name="Tsao C.-C."/>
            <person name="Gorovsky M.A."/>
            <person name="Keeling P.J."/>
            <person name="Waller R.F."/>
            <person name="Patron N.J."/>
            <person name="Cherry J.M."/>
            <person name="Stover N.A."/>
            <person name="Krieger C.J."/>
            <person name="del Toro C."/>
            <person name="Ryder H.F."/>
            <person name="Williamson S.C."/>
            <person name="Barbeau R.A."/>
            <person name="Hamilton E.P."/>
            <person name="Orias E."/>
        </authorList>
    </citation>
    <scope>NUCLEOTIDE SEQUENCE [LARGE SCALE GENOMIC DNA]</scope>
    <source>
        <strain evidence="4">SB210</strain>
    </source>
</reference>
<dbReference type="OrthoDB" id="2021138at2759"/>
<dbReference type="PROSITE" id="PS50042">
    <property type="entry name" value="CNMP_BINDING_3"/>
    <property type="match status" value="3"/>
</dbReference>
<feature type="region of interest" description="Disordered" evidence="1">
    <location>
        <begin position="1566"/>
        <end position="1608"/>
    </location>
</feature>
<dbReference type="CDD" id="cd00038">
    <property type="entry name" value="CAP_ED"/>
    <property type="match status" value="3"/>
</dbReference>
<dbReference type="PANTHER" id="PTHR23011:SF28">
    <property type="entry name" value="CYCLIC NUCLEOTIDE-BINDING DOMAIN CONTAINING PROTEIN"/>
    <property type="match status" value="1"/>
</dbReference>
<feature type="domain" description="Cyclic nucleotide-binding" evidence="2">
    <location>
        <begin position="416"/>
        <end position="474"/>
    </location>
</feature>
<dbReference type="EMBL" id="GG662603">
    <property type="protein sequence ID" value="EAS01433.3"/>
    <property type="molecule type" value="Genomic_DNA"/>
</dbReference>
<feature type="compositionally biased region" description="Polar residues" evidence="1">
    <location>
        <begin position="1599"/>
        <end position="1608"/>
    </location>
</feature>
<dbReference type="InterPro" id="IPR018490">
    <property type="entry name" value="cNMP-bd_dom_sf"/>
</dbReference>